<dbReference type="PANTHER" id="PTHR10039:SF16">
    <property type="entry name" value="GPI INOSITOL-DEACYLASE"/>
    <property type="match status" value="1"/>
</dbReference>
<name>A0A2J6SS76_9HELO</name>
<dbReference type="STRING" id="1095630.A0A2J6SS76"/>
<dbReference type="Gene3D" id="1.25.40.20">
    <property type="entry name" value="Ankyrin repeat-containing domain"/>
    <property type="match status" value="3"/>
</dbReference>
<dbReference type="RefSeq" id="XP_024730521.1">
    <property type="nucleotide sequence ID" value="XM_024870543.1"/>
</dbReference>
<dbReference type="SUPFAM" id="SSF52540">
    <property type="entry name" value="P-loop containing nucleoside triphosphate hydrolases"/>
    <property type="match status" value="1"/>
</dbReference>
<dbReference type="Proteomes" id="UP000235371">
    <property type="component" value="Unassembled WGS sequence"/>
</dbReference>
<dbReference type="Pfam" id="PF12796">
    <property type="entry name" value="Ank_2"/>
    <property type="match status" value="2"/>
</dbReference>
<dbReference type="InterPro" id="IPR002110">
    <property type="entry name" value="Ankyrin_rpt"/>
</dbReference>
<dbReference type="PANTHER" id="PTHR10039">
    <property type="entry name" value="AMELOGENIN"/>
    <property type="match status" value="1"/>
</dbReference>
<dbReference type="Pfam" id="PF00023">
    <property type="entry name" value="Ank"/>
    <property type="match status" value="2"/>
</dbReference>
<keyword evidence="1" id="KW-0677">Repeat</keyword>
<dbReference type="SMART" id="SM00248">
    <property type="entry name" value="ANK"/>
    <property type="match status" value="14"/>
</dbReference>
<proteinExistence type="predicted"/>
<dbReference type="EMBL" id="KZ613871">
    <property type="protein sequence ID" value="PMD53617.1"/>
    <property type="molecule type" value="Genomic_DNA"/>
</dbReference>
<feature type="repeat" description="ANK" evidence="2">
    <location>
        <begin position="1143"/>
        <end position="1175"/>
    </location>
</feature>
<dbReference type="OrthoDB" id="539213at2759"/>
<feature type="repeat" description="ANK" evidence="2">
    <location>
        <begin position="637"/>
        <end position="669"/>
    </location>
</feature>
<dbReference type="Gene3D" id="3.40.50.300">
    <property type="entry name" value="P-loop containing nucleotide triphosphate hydrolases"/>
    <property type="match status" value="1"/>
</dbReference>
<dbReference type="GeneID" id="36578625"/>
<evidence type="ECO:0000256" key="3">
    <source>
        <dbReference type="SAM" id="Coils"/>
    </source>
</evidence>
<keyword evidence="2" id="KW-0040">ANK repeat</keyword>
<reference evidence="6 7" key="1">
    <citation type="submission" date="2016-04" db="EMBL/GenBank/DDBJ databases">
        <title>A degradative enzymes factory behind the ericoid mycorrhizal symbiosis.</title>
        <authorList>
            <consortium name="DOE Joint Genome Institute"/>
            <person name="Martino E."/>
            <person name="Morin E."/>
            <person name="Grelet G."/>
            <person name="Kuo A."/>
            <person name="Kohler A."/>
            <person name="Daghino S."/>
            <person name="Barry K."/>
            <person name="Choi C."/>
            <person name="Cichocki N."/>
            <person name="Clum A."/>
            <person name="Copeland A."/>
            <person name="Hainaut M."/>
            <person name="Haridas S."/>
            <person name="Labutti K."/>
            <person name="Lindquist E."/>
            <person name="Lipzen A."/>
            <person name="Khouja H.-R."/>
            <person name="Murat C."/>
            <person name="Ohm R."/>
            <person name="Olson A."/>
            <person name="Spatafora J."/>
            <person name="Veneault-Fourrey C."/>
            <person name="Henrissat B."/>
            <person name="Grigoriev I."/>
            <person name="Martin F."/>
            <person name="Perotto S."/>
        </authorList>
    </citation>
    <scope>NUCLEOTIDE SEQUENCE [LARGE SCALE GENOMIC DNA]</scope>
    <source>
        <strain evidence="6 7">E</strain>
    </source>
</reference>
<evidence type="ECO:0000256" key="2">
    <source>
        <dbReference type="PROSITE-ProRule" id="PRU00023"/>
    </source>
</evidence>
<sequence>MFRRLGKSLGRFEIYARLYPTSERLKESLIEAYEKFLDLCLKSKSVFAEKSSKRLKWLPNSSAVVGVKLLWKPIKVELESTLEELDELLEDVEMEADVAEKVESGVSRLVINNHVSGQQKREVFDWLGPVDPSINHSNAVKLHEPSTGEWIFDHEKYKEWESKENAALWIHAKPGAGKTILVSTIISNIIQTFETDLTLTVCYFYCDYKDVQKRTPRKVLETLISEICRHNSDALAYVDDISSKFRESKSTCTIPTLFSILKKCLEFQQTFIIIDALDECDDRQELLGFLVSLSNSGLRLRLLLASRNERDIQQELGSLPQMTLTGTESDHDIEVYIHSSLNAMIKSKKLKLRDESLQMEIFECLCSSADGMFQWVKCQLDTLCTLITDKSIRASLKQLPKGLDETYVRAFSKIRKEMGEDGVMIKRIFHWLVHSKRPLTLQELSEAISIEFHQRQLDFSAIPTDPADIFRFCRGLVSLSGHDNEETVNLSHFSIKEFLLSPRIKETEISEFYAGSSAAMFDIAAACLTYIMLDDFREGQCVNRTKMGERKSKYAFLAYAALYWSDHYKSASSEGDEILEELALALFTNPAHSGCVESWFQANTEAEAQLRYKTYRTQSKAPDHGGEEVQREPTLVTDCTAMYHAARLGHPKLVRRLIANGHDVNAKTQTDFGVYDFPIIVAASGEHWATVDLLIDAGASLHVTSRKGSFLTGLARGCSPEIWWLFKKILHMGGSQLLQELTAAPGQPWIDENISVLGALALHPLDAREMVELFIKNGADANDWLEYDSIERNMKEKAPAEYARYGSPPLQRAAFQGNNRVLEVLVEAGAWINFSYCELGSPLQAATRGNRESTIFRLLELDANVNVKGGPLGTPLQAVAWNGNVRIMNLLLNHGADVNVEGGLYGCALNAAIRQKHTDAVELLLLNGADINQFCAIDNVPRASITSARNFSYGLLSNENFCETPLNNAILTGNTSMVTSLLGAGACLLQDDERCTSELPTNSILVIHSLCLAIVMADIDTVNILLRNGANLKVGIYCALVQAASKSSFPILKLLFDQTGDDPSSIISAVPDIIAHIKDEGLARCLIPILKRVFIKDNSESQRYLLSATVWNGCFNLTEFLLKYGLTPNVARPYSGSKPYTTFKGVPLSLAIRHGRMDLFNLLLDYGVDVNLADGTPMRDWREPYHAYISGSPLFAAVRSRNTEIVTRLLALGALPNNDSCSGEICPNVIHIAATYKDPSILEDLLKYGANPTASCFTCPSALMAAVKSQSLDAIQILIREGVNVNTPDLFGRTPLARAKIDCLELATKTLSEHRAEEGITLEKLRSCLEDAVQSLASRLLQPPHPWWGYRVWFSYLPQGLWIGLGKCLIVGKDIQNGVIALEQALEAVGDRYRRYCCYHPYCSSGGPWGSSESNKLQLCEDCDPGVFCENCIERHLTLVRNSTYSHSVIKLPRKLLCDVPEGHVAVDENTYLLVRVWLEGLRGWTAKL</sequence>
<dbReference type="InterPro" id="IPR027417">
    <property type="entry name" value="P-loop_NTPase"/>
</dbReference>
<feature type="domain" description="GPI inositol-deacylase winged helix" evidence="4">
    <location>
        <begin position="424"/>
        <end position="502"/>
    </location>
</feature>
<accession>A0A2J6SS76</accession>
<organism evidence="6 7">
    <name type="scientific">Hyaloscypha bicolor E</name>
    <dbReference type="NCBI Taxonomy" id="1095630"/>
    <lineage>
        <taxon>Eukaryota</taxon>
        <taxon>Fungi</taxon>
        <taxon>Dikarya</taxon>
        <taxon>Ascomycota</taxon>
        <taxon>Pezizomycotina</taxon>
        <taxon>Leotiomycetes</taxon>
        <taxon>Helotiales</taxon>
        <taxon>Hyaloscyphaceae</taxon>
        <taxon>Hyaloscypha</taxon>
        <taxon>Hyaloscypha bicolor</taxon>
    </lineage>
</organism>
<evidence type="ECO:0000313" key="6">
    <source>
        <dbReference type="EMBL" id="PMD53617.1"/>
    </source>
</evidence>
<protein>
    <submittedName>
        <fullName evidence="6">Ankyrin</fullName>
    </submittedName>
</protein>
<evidence type="ECO:0000313" key="7">
    <source>
        <dbReference type="Proteomes" id="UP000235371"/>
    </source>
</evidence>
<dbReference type="Pfam" id="PF24883">
    <property type="entry name" value="NPHP3_N"/>
    <property type="match status" value="1"/>
</dbReference>
<dbReference type="InterPro" id="IPR056884">
    <property type="entry name" value="NPHP3-like_N"/>
</dbReference>
<dbReference type="PROSITE" id="PS50088">
    <property type="entry name" value="ANK_REPEAT"/>
    <property type="match status" value="4"/>
</dbReference>
<feature type="repeat" description="ANK" evidence="2">
    <location>
        <begin position="805"/>
        <end position="833"/>
    </location>
</feature>
<gene>
    <name evidence="6" type="ORF">K444DRAFT_142053</name>
</gene>
<evidence type="ECO:0000259" key="4">
    <source>
        <dbReference type="Pfam" id="PF22939"/>
    </source>
</evidence>
<keyword evidence="3" id="KW-0175">Coiled coil</keyword>
<feature type="domain" description="Nephrocystin 3-like N-terminal" evidence="5">
    <location>
        <begin position="147"/>
        <end position="307"/>
    </location>
</feature>
<evidence type="ECO:0000259" key="5">
    <source>
        <dbReference type="Pfam" id="PF24883"/>
    </source>
</evidence>
<dbReference type="InterPro" id="IPR036770">
    <property type="entry name" value="Ankyrin_rpt-contain_sf"/>
</dbReference>
<dbReference type="PROSITE" id="PS50297">
    <property type="entry name" value="ANK_REP_REGION"/>
    <property type="match status" value="3"/>
</dbReference>
<feature type="repeat" description="ANK" evidence="2">
    <location>
        <begin position="874"/>
        <end position="903"/>
    </location>
</feature>
<dbReference type="Pfam" id="PF22939">
    <property type="entry name" value="WHD_GPIID"/>
    <property type="match status" value="1"/>
</dbReference>
<evidence type="ECO:0000256" key="1">
    <source>
        <dbReference type="ARBA" id="ARBA00022737"/>
    </source>
</evidence>
<dbReference type="SUPFAM" id="SSF48403">
    <property type="entry name" value="Ankyrin repeat"/>
    <property type="match status" value="3"/>
</dbReference>
<dbReference type="InParanoid" id="A0A2J6SS76"/>
<keyword evidence="7" id="KW-1185">Reference proteome</keyword>
<dbReference type="InterPro" id="IPR054471">
    <property type="entry name" value="GPIID_WHD"/>
</dbReference>
<feature type="coiled-coil region" evidence="3">
    <location>
        <begin position="75"/>
        <end position="102"/>
    </location>
</feature>